<dbReference type="EMBL" id="JAEAOA010001668">
    <property type="protein sequence ID" value="KAK3584852.1"/>
    <property type="molecule type" value="Genomic_DNA"/>
</dbReference>
<sequence length="107" mass="12052">MREVSKMKKKKAHTPSSQGNQNTQPENKGIQTFLCKTTPKKTTVVGVKKREMPLKEIDTPETDNGKDSKTDNDNDNKNESEVENDSKTDMDETEIGTDNEETNKTYG</sequence>
<feature type="compositionally biased region" description="Basic and acidic residues" evidence="1">
    <location>
        <begin position="48"/>
        <end position="90"/>
    </location>
</feature>
<evidence type="ECO:0000313" key="3">
    <source>
        <dbReference type="Proteomes" id="UP001195483"/>
    </source>
</evidence>
<feature type="compositionally biased region" description="Low complexity" evidence="1">
    <location>
        <begin position="36"/>
        <end position="46"/>
    </location>
</feature>
<evidence type="ECO:0000256" key="1">
    <source>
        <dbReference type="SAM" id="MobiDB-lite"/>
    </source>
</evidence>
<reference evidence="2" key="3">
    <citation type="submission" date="2023-05" db="EMBL/GenBank/DDBJ databases">
        <authorList>
            <person name="Smith C.H."/>
        </authorList>
    </citation>
    <scope>NUCLEOTIDE SEQUENCE</scope>
    <source>
        <strain evidence="2">CHS0354</strain>
        <tissue evidence="2">Mantle</tissue>
    </source>
</reference>
<protein>
    <submittedName>
        <fullName evidence="2">Uncharacterized protein</fullName>
    </submittedName>
</protein>
<dbReference type="AlphaFoldDB" id="A0AAE0VPX2"/>
<evidence type="ECO:0000313" key="2">
    <source>
        <dbReference type="EMBL" id="KAK3584852.1"/>
    </source>
</evidence>
<organism evidence="2 3">
    <name type="scientific">Potamilus streckersoni</name>
    <dbReference type="NCBI Taxonomy" id="2493646"/>
    <lineage>
        <taxon>Eukaryota</taxon>
        <taxon>Metazoa</taxon>
        <taxon>Spiralia</taxon>
        <taxon>Lophotrochozoa</taxon>
        <taxon>Mollusca</taxon>
        <taxon>Bivalvia</taxon>
        <taxon>Autobranchia</taxon>
        <taxon>Heteroconchia</taxon>
        <taxon>Palaeoheterodonta</taxon>
        <taxon>Unionida</taxon>
        <taxon>Unionoidea</taxon>
        <taxon>Unionidae</taxon>
        <taxon>Ambleminae</taxon>
        <taxon>Lampsilini</taxon>
        <taxon>Potamilus</taxon>
    </lineage>
</organism>
<dbReference type="Proteomes" id="UP001195483">
    <property type="component" value="Unassembled WGS sequence"/>
</dbReference>
<accession>A0AAE0VPX2</accession>
<reference evidence="2" key="1">
    <citation type="journal article" date="2021" name="Genome Biol. Evol.">
        <title>A High-Quality Reference Genome for a Parasitic Bivalve with Doubly Uniparental Inheritance (Bivalvia: Unionida).</title>
        <authorList>
            <person name="Smith C.H."/>
        </authorList>
    </citation>
    <scope>NUCLEOTIDE SEQUENCE</scope>
    <source>
        <strain evidence="2">CHS0354</strain>
    </source>
</reference>
<feature type="compositionally biased region" description="Polar residues" evidence="1">
    <location>
        <begin position="14"/>
        <end position="30"/>
    </location>
</feature>
<gene>
    <name evidence="2" type="ORF">CHS0354_027594</name>
</gene>
<feature type="compositionally biased region" description="Acidic residues" evidence="1">
    <location>
        <begin position="91"/>
        <end position="100"/>
    </location>
</feature>
<reference evidence="2" key="2">
    <citation type="journal article" date="2021" name="Genome Biol. Evol.">
        <title>Developing a high-quality reference genome for a parasitic bivalve with doubly uniparental inheritance (Bivalvia: Unionida).</title>
        <authorList>
            <person name="Smith C.H."/>
        </authorList>
    </citation>
    <scope>NUCLEOTIDE SEQUENCE</scope>
    <source>
        <strain evidence="2">CHS0354</strain>
        <tissue evidence="2">Mantle</tissue>
    </source>
</reference>
<comment type="caution">
    <text evidence="2">The sequence shown here is derived from an EMBL/GenBank/DDBJ whole genome shotgun (WGS) entry which is preliminary data.</text>
</comment>
<keyword evidence="3" id="KW-1185">Reference proteome</keyword>
<name>A0AAE0VPX2_9BIVA</name>
<proteinExistence type="predicted"/>
<feature type="region of interest" description="Disordered" evidence="1">
    <location>
        <begin position="1"/>
        <end position="107"/>
    </location>
</feature>